<dbReference type="PROSITE" id="PS51072">
    <property type="entry name" value="MHD"/>
    <property type="match status" value="1"/>
</dbReference>
<evidence type="ECO:0000256" key="1">
    <source>
        <dbReference type="ARBA" id="ARBA00004308"/>
    </source>
</evidence>
<evidence type="ECO:0000313" key="7">
    <source>
        <dbReference type="EMBL" id="WFD42912.1"/>
    </source>
</evidence>
<dbReference type="Gene3D" id="2.60.40.1170">
    <property type="entry name" value="Mu homology domain, subdomain B"/>
    <property type="match status" value="2"/>
</dbReference>
<dbReference type="EMBL" id="CP118376">
    <property type="protein sequence ID" value="WFD42912.1"/>
    <property type="molecule type" value="Genomic_DNA"/>
</dbReference>
<evidence type="ECO:0000256" key="3">
    <source>
        <dbReference type="ARBA" id="ARBA00022927"/>
    </source>
</evidence>
<dbReference type="SUPFAM" id="SSF64356">
    <property type="entry name" value="SNARE-like"/>
    <property type="match status" value="1"/>
</dbReference>
<comment type="similarity">
    <text evidence="5">Belongs to the adaptor complexes medium subunit family.</text>
</comment>
<dbReference type="GO" id="GO:0030131">
    <property type="term" value="C:clathrin adaptor complex"/>
    <property type="evidence" value="ECO:0007669"/>
    <property type="project" value="UniProtKB-UniRule"/>
</dbReference>
<name>A0AAF0JDE7_9BASI</name>
<keyword evidence="4" id="KW-0472">Membrane</keyword>
<dbReference type="GO" id="GO:0012505">
    <property type="term" value="C:endomembrane system"/>
    <property type="evidence" value="ECO:0007669"/>
    <property type="project" value="UniProtKB-SubCell"/>
</dbReference>
<proteinExistence type="inferred from homology"/>
<dbReference type="PIRSF" id="PIRSF005992">
    <property type="entry name" value="Clathrin_mu"/>
    <property type="match status" value="1"/>
</dbReference>
<evidence type="ECO:0000256" key="5">
    <source>
        <dbReference type="PIRNR" id="PIRNR005992"/>
    </source>
</evidence>
<dbReference type="SUPFAM" id="SSF49447">
    <property type="entry name" value="Second domain of Mu2 adaptin subunit (ap50) of ap2 adaptor"/>
    <property type="match status" value="1"/>
</dbReference>
<dbReference type="PANTHER" id="PTHR10529">
    <property type="entry name" value="AP COMPLEX SUBUNIT MU"/>
    <property type="match status" value="1"/>
</dbReference>
<dbReference type="GO" id="GO:0016192">
    <property type="term" value="P:vesicle-mediated transport"/>
    <property type="evidence" value="ECO:0007669"/>
    <property type="project" value="InterPro"/>
</dbReference>
<organism evidence="7 8">
    <name type="scientific">Malassezia psittaci</name>
    <dbReference type="NCBI Taxonomy" id="1821823"/>
    <lineage>
        <taxon>Eukaryota</taxon>
        <taxon>Fungi</taxon>
        <taxon>Dikarya</taxon>
        <taxon>Basidiomycota</taxon>
        <taxon>Ustilaginomycotina</taxon>
        <taxon>Malasseziomycetes</taxon>
        <taxon>Malasseziales</taxon>
        <taxon>Malasseziaceae</taxon>
        <taxon>Malassezia</taxon>
    </lineage>
</organism>
<dbReference type="GO" id="GO:0006886">
    <property type="term" value="P:intracellular protein transport"/>
    <property type="evidence" value="ECO:0007669"/>
    <property type="project" value="UniProtKB-UniRule"/>
</dbReference>
<dbReference type="InterPro" id="IPR011012">
    <property type="entry name" value="Longin-like_dom_sf"/>
</dbReference>
<evidence type="ECO:0000256" key="4">
    <source>
        <dbReference type="ARBA" id="ARBA00023136"/>
    </source>
</evidence>
<evidence type="ECO:0000313" key="8">
    <source>
        <dbReference type="Proteomes" id="UP001214628"/>
    </source>
</evidence>
<dbReference type="InterPro" id="IPR028565">
    <property type="entry name" value="MHD"/>
</dbReference>
<dbReference type="InterPro" id="IPR036168">
    <property type="entry name" value="AP2_Mu_C_sf"/>
</dbReference>
<dbReference type="PRINTS" id="PR00314">
    <property type="entry name" value="CLATHRINADPT"/>
</dbReference>
<protein>
    <submittedName>
        <fullName evidence="7">Clathrin associated protein complex medium subunit</fullName>
    </submittedName>
</protein>
<dbReference type="InterPro" id="IPR050431">
    <property type="entry name" value="Adaptor_comp_med_subunit"/>
</dbReference>
<sequence>MTLGSTTFFWIRVEDVYIVAVTRCNANAVLVFEFLHKFHSVCNASLRTPLTADAVKKNFTLLYEFLDEMIDFGYPQDGEASLFTRRVSTDNIRLDDANRVEDYLPTSVQQVTWRRPDIKYRKNECYLDVVETLNVLLSAQGTPLRSDVEGRIIMRAYLSGMPRCSVGFENNVVIDTRHEAHARIDSRPNTPSSDAYQVRLSDCFFHPCAQLNHLDRDQSVHIVPVDGDFELMRYRATSGVRSPFQVLTTVEEIGDHSIKYSLRLRATIDANLYANNVLLRIPTPRNASRARCTTATGKAKLEIDESAIIWRIPKISGGSEVSLNADVVLLPQTPAQPWTRPPIQLSFTILNFVASGLGIQYLKVVEKAQYRTVKWIRYVTRADGSYLIRI</sequence>
<dbReference type="Gene3D" id="3.30.450.60">
    <property type="match status" value="1"/>
</dbReference>
<keyword evidence="2 5" id="KW-0813">Transport</keyword>
<dbReference type="AlphaFoldDB" id="A0AAF0JDE7"/>
<keyword evidence="8" id="KW-1185">Reference proteome</keyword>
<keyword evidence="3 5" id="KW-0653">Protein transport</keyword>
<evidence type="ECO:0000259" key="6">
    <source>
        <dbReference type="PROSITE" id="PS51072"/>
    </source>
</evidence>
<gene>
    <name evidence="7" type="primary">APM4</name>
    <name evidence="7" type="ORF">MPSI1_001563</name>
</gene>
<dbReference type="Pfam" id="PF00928">
    <property type="entry name" value="Adap_comp_sub"/>
    <property type="match status" value="1"/>
</dbReference>
<dbReference type="Proteomes" id="UP001214628">
    <property type="component" value="Chromosome 2"/>
</dbReference>
<evidence type="ECO:0000256" key="2">
    <source>
        <dbReference type="ARBA" id="ARBA00022448"/>
    </source>
</evidence>
<reference evidence="7" key="1">
    <citation type="submission" date="2023-02" db="EMBL/GenBank/DDBJ databases">
        <title>Mating type loci evolution in Malassezia.</title>
        <authorList>
            <person name="Coelho M.A."/>
        </authorList>
    </citation>
    <scope>NUCLEOTIDE SEQUENCE</scope>
    <source>
        <strain evidence="7">CBS 14136</strain>
    </source>
</reference>
<comment type="subcellular location">
    <subcellularLocation>
        <location evidence="1">Endomembrane system</location>
    </subcellularLocation>
</comment>
<feature type="domain" description="MHD" evidence="6">
    <location>
        <begin position="122"/>
        <end position="389"/>
    </location>
</feature>
<accession>A0AAF0JDE7</accession>
<dbReference type="InterPro" id="IPR001392">
    <property type="entry name" value="Clathrin_mu"/>
</dbReference>